<keyword evidence="1 3" id="KW-0694">RNA-binding</keyword>
<evidence type="ECO:0000313" key="6">
    <source>
        <dbReference type="EMBL" id="KAK9930259.1"/>
    </source>
</evidence>
<accession>A0AAW1X1F5</accession>
<comment type="function">
    <text evidence="2">Binds double-stranded RNA.</text>
</comment>
<dbReference type="FunFam" id="3.30.160.20:FF:000047">
    <property type="entry name" value="double-stranded RNA-binding protein 1"/>
    <property type="match status" value="1"/>
</dbReference>
<gene>
    <name evidence="6" type="ORF">M0R45_027302</name>
</gene>
<evidence type="ECO:0000259" key="5">
    <source>
        <dbReference type="PROSITE" id="PS50137"/>
    </source>
</evidence>
<comment type="caution">
    <text evidence="6">The sequence shown here is derived from an EMBL/GenBank/DDBJ whole genome shotgun (WGS) entry which is preliminary data.</text>
</comment>
<name>A0AAW1X1F5_RUBAR</name>
<sequence length="294" mass="32599">MATNEDFQGVSKCYVFKSRLQEYAQKVGMKTPVYETTKEGPSHEPSFRSTVIVNDVRYDSLLGFTNRKAAEQSAAEVALVELSKSGDADQYISQPIHESGLCKNLLQEYAQKMNYAVPVYQCQRDTSSNKAPFYSCTVEIGGIRYIGAVTKTKKEAEIKVARTALLAIWLSKSESSMESVGTSELTVLPSKKRQSESNTHSEETANEPKSKRAASKKRVFKRKPYGEKAGQTRVQNVVPGEESNASVKPMTAETMPQGPMSEDIRSDYERSAQEHGFIPHANNVDYAEPGQLTT</sequence>
<feature type="compositionally biased region" description="Basic and acidic residues" evidence="4">
    <location>
        <begin position="262"/>
        <end position="273"/>
    </location>
</feature>
<dbReference type="GO" id="GO:0006396">
    <property type="term" value="P:RNA processing"/>
    <property type="evidence" value="ECO:0007669"/>
    <property type="project" value="TreeGrafter"/>
</dbReference>
<proteinExistence type="predicted"/>
<evidence type="ECO:0000256" key="4">
    <source>
        <dbReference type="SAM" id="MobiDB-lite"/>
    </source>
</evidence>
<dbReference type="PROSITE" id="PS50137">
    <property type="entry name" value="DS_RBD"/>
    <property type="match status" value="2"/>
</dbReference>
<protein>
    <recommendedName>
        <fullName evidence="5">DRBM domain-containing protein</fullName>
    </recommendedName>
</protein>
<dbReference type="PANTHER" id="PTHR11207:SF1">
    <property type="entry name" value="DOUBLE-STRANDED RNA-BINDING PROTEIN 1"/>
    <property type="match status" value="1"/>
</dbReference>
<dbReference type="Gene3D" id="3.30.160.20">
    <property type="match status" value="2"/>
</dbReference>
<dbReference type="Pfam" id="PF00035">
    <property type="entry name" value="dsrm"/>
    <property type="match status" value="2"/>
</dbReference>
<organism evidence="6 7">
    <name type="scientific">Rubus argutus</name>
    <name type="common">Southern blackberry</name>
    <dbReference type="NCBI Taxonomy" id="59490"/>
    <lineage>
        <taxon>Eukaryota</taxon>
        <taxon>Viridiplantae</taxon>
        <taxon>Streptophyta</taxon>
        <taxon>Embryophyta</taxon>
        <taxon>Tracheophyta</taxon>
        <taxon>Spermatophyta</taxon>
        <taxon>Magnoliopsida</taxon>
        <taxon>eudicotyledons</taxon>
        <taxon>Gunneridae</taxon>
        <taxon>Pentapetalae</taxon>
        <taxon>rosids</taxon>
        <taxon>fabids</taxon>
        <taxon>Rosales</taxon>
        <taxon>Rosaceae</taxon>
        <taxon>Rosoideae</taxon>
        <taxon>Rosoideae incertae sedis</taxon>
        <taxon>Rubus</taxon>
    </lineage>
</organism>
<feature type="compositionally biased region" description="Basic residues" evidence="4">
    <location>
        <begin position="211"/>
        <end position="223"/>
    </location>
</feature>
<dbReference type="InterPro" id="IPR014720">
    <property type="entry name" value="dsRBD_dom"/>
</dbReference>
<dbReference type="GO" id="GO:0003725">
    <property type="term" value="F:double-stranded RNA binding"/>
    <property type="evidence" value="ECO:0007669"/>
    <property type="project" value="TreeGrafter"/>
</dbReference>
<dbReference type="EMBL" id="JBEDUW010000005">
    <property type="protein sequence ID" value="KAK9930259.1"/>
    <property type="molecule type" value="Genomic_DNA"/>
</dbReference>
<keyword evidence="7" id="KW-1185">Reference proteome</keyword>
<dbReference type="GO" id="GO:0010468">
    <property type="term" value="P:regulation of gene expression"/>
    <property type="evidence" value="ECO:0007669"/>
    <property type="project" value="TreeGrafter"/>
</dbReference>
<dbReference type="GO" id="GO:0005634">
    <property type="term" value="C:nucleus"/>
    <property type="evidence" value="ECO:0007669"/>
    <property type="project" value="TreeGrafter"/>
</dbReference>
<feature type="compositionally biased region" description="Basic and acidic residues" evidence="4">
    <location>
        <begin position="193"/>
        <end position="210"/>
    </location>
</feature>
<reference evidence="6 7" key="1">
    <citation type="journal article" date="2023" name="G3 (Bethesda)">
        <title>A chromosome-length genome assembly and annotation of blackberry (Rubus argutus, cv. 'Hillquist').</title>
        <authorList>
            <person name="Bruna T."/>
            <person name="Aryal R."/>
            <person name="Dudchenko O."/>
            <person name="Sargent D.J."/>
            <person name="Mead D."/>
            <person name="Buti M."/>
            <person name="Cavallini A."/>
            <person name="Hytonen T."/>
            <person name="Andres J."/>
            <person name="Pham M."/>
            <person name="Weisz D."/>
            <person name="Mascagni F."/>
            <person name="Usai G."/>
            <person name="Natali L."/>
            <person name="Bassil N."/>
            <person name="Fernandez G.E."/>
            <person name="Lomsadze A."/>
            <person name="Armour M."/>
            <person name="Olukolu B."/>
            <person name="Poorten T."/>
            <person name="Britton C."/>
            <person name="Davik J."/>
            <person name="Ashrafi H."/>
            <person name="Aiden E.L."/>
            <person name="Borodovsky M."/>
            <person name="Worthington M."/>
        </authorList>
    </citation>
    <scope>NUCLEOTIDE SEQUENCE [LARGE SCALE GENOMIC DNA]</scope>
    <source>
        <strain evidence="6">PI 553951</strain>
    </source>
</reference>
<feature type="region of interest" description="Disordered" evidence="4">
    <location>
        <begin position="180"/>
        <end position="294"/>
    </location>
</feature>
<dbReference type="PANTHER" id="PTHR11207">
    <property type="entry name" value="RIBONUCLEASE III"/>
    <property type="match status" value="1"/>
</dbReference>
<dbReference type="AlphaFoldDB" id="A0AAW1X1F5"/>
<feature type="domain" description="DRBM" evidence="5">
    <location>
        <begin position="101"/>
        <end position="170"/>
    </location>
</feature>
<dbReference type="SMART" id="SM00358">
    <property type="entry name" value="DSRM"/>
    <property type="match status" value="2"/>
</dbReference>
<evidence type="ECO:0000256" key="2">
    <source>
        <dbReference type="ARBA" id="ARBA00037597"/>
    </source>
</evidence>
<evidence type="ECO:0000256" key="1">
    <source>
        <dbReference type="ARBA" id="ARBA00022884"/>
    </source>
</evidence>
<evidence type="ECO:0000313" key="7">
    <source>
        <dbReference type="Proteomes" id="UP001457282"/>
    </source>
</evidence>
<evidence type="ECO:0000256" key="3">
    <source>
        <dbReference type="PROSITE-ProRule" id="PRU00266"/>
    </source>
</evidence>
<feature type="domain" description="DRBM" evidence="5">
    <location>
        <begin position="15"/>
        <end position="84"/>
    </location>
</feature>
<dbReference type="GO" id="GO:0004525">
    <property type="term" value="F:ribonuclease III activity"/>
    <property type="evidence" value="ECO:0007669"/>
    <property type="project" value="TreeGrafter"/>
</dbReference>
<dbReference type="SUPFAM" id="SSF54768">
    <property type="entry name" value="dsRNA-binding domain-like"/>
    <property type="match status" value="2"/>
</dbReference>
<dbReference type="Proteomes" id="UP001457282">
    <property type="component" value="Unassembled WGS sequence"/>
</dbReference>